<dbReference type="PROSITE" id="PS50109">
    <property type="entry name" value="HIS_KIN"/>
    <property type="match status" value="1"/>
</dbReference>
<dbReference type="PROSITE" id="PS50885">
    <property type="entry name" value="HAMP"/>
    <property type="match status" value="1"/>
</dbReference>
<dbReference type="AlphaFoldDB" id="A0A5Q2QDY5"/>
<dbReference type="PANTHER" id="PTHR42878">
    <property type="entry name" value="TWO-COMPONENT HISTIDINE KINASE"/>
    <property type="match status" value="1"/>
</dbReference>
<dbReference type="PRINTS" id="PR00344">
    <property type="entry name" value="BCTRLSENSOR"/>
</dbReference>
<dbReference type="EMBL" id="CP045871">
    <property type="protein sequence ID" value="QGG80070.1"/>
    <property type="molecule type" value="Genomic_DNA"/>
</dbReference>
<dbReference type="PANTHER" id="PTHR42878:SF15">
    <property type="entry name" value="BACTERIOPHYTOCHROME"/>
    <property type="match status" value="1"/>
</dbReference>
<evidence type="ECO:0000313" key="13">
    <source>
        <dbReference type="Proteomes" id="UP000388235"/>
    </source>
</evidence>
<evidence type="ECO:0000256" key="8">
    <source>
        <dbReference type="SAM" id="Phobius"/>
    </source>
</evidence>
<dbReference type="KEGG" id="llp:GH975_05570"/>
<dbReference type="InterPro" id="IPR000014">
    <property type="entry name" value="PAS"/>
</dbReference>
<keyword evidence="7 8" id="KW-0472">Membrane</keyword>
<dbReference type="OrthoDB" id="9808408at2"/>
<dbReference type="EC" id="2.7.13.3" evidence="3"/>
<keyword evidence="6" id="KW-0418">Kinase</keyword>
<dbReference type="GO" id="GO:0016020">
    <property type="term" value="C:membrane"/>
    <property type="evidence" value="ECO:0007669"/>
    <property type="project" value="UniProtKB-SubCell"/>
</dbReference>
<dbReference type="SUPFAM" id="SSF55785">
    <property type="entry name" value="PYP-like sensor domain (PAS domain)"/>
    <property type="match status" value="1"/>
</dbReference>
<dbReference type="SUPFAM" id="SSF47384">
    <property type="entry name" value="Homodimeric domain of signal transducing histidine kinase"/>
    <property type="match status" value="1"/>
</dbReference>
<feature type="transmembrane region" description="Helical" evidence="8">
    <location>
        <begin position="149"/>
        <end position="171"/>
    </location>
</feature>
<dbReference type="InterPro" id="IPR003661">
    <property type="entry name" value="HisK_dim/P_dom"/>
</dbReference>
<dbReference type="Gene3D" id="1.10.287.130">
    <property type="match status" value="1"/>
</dbReference>
<organism evidence="12 13">
    <name type="scientific">Litorivicinus lipolyticus</name>
    <dbReference type="NCBI Taxonomy" id="418701"/>
    <lineage>
        <taxon>Bacteria</taxon>
        <taxon>Pseudomonadati</taxon>
        <taxon>Pseudomonadota</taxon>
        <taxon>Gammaproteobacteria</taxon>
        <taxon>Oceanospirillales</taxon>
        <taxon>Litorivicinaceae</taxon>
        <taxon>Litorivicinus</taxon>
    </lineage>
</organism>
<reference evidence="12 13" key="1">
    <citation type="submission" date="2019-11" db="EMBL/GenBank/DDBJ databases">
        <authorList>
            <person name="Khan S.A."/>
            <person name="Jeon C.O."/>
            <person name="Chun B.H."/>
        </authorList>
    </citation>
    <scope>NUCLEOTIDE SEQUENCE [LARGE SCALE GENOMIC DNA]</scope>
    <source>
        <strain evidence="12 13">IMCC 1097</strain>
    </source>
</reference>
<dbReference type="SMART" id="SM00304">
    <property type="entry name" value="HAMP"/>
    <property type="match status" value="1"/>
</dbReference>
<dbReference type="Gene3D" id="2.10.70.100">
    <property type="match status" value="1"/>
</dbReference>
<feature type="domain" description="PAC" evidence="10">
    <location>
        <begin position="305"/>
        <end position="356"/>
    </location>
</feature>
<dbReference type="Pfam" id="PF00672">
    <property type="entry name" value="HAMP"/>
    <property type="match status" value="1"/>
</dbReference>
<dbReference type="CDD" id="cd00082">
    <property type="entry name" value="HisKA"/>
    <property type="match status" value="1"/>
</dbReference>
<dbReference type="InterPro" id="IPR004358">
    <property type="entry name" value="Sig_transdc_His_kin-like_C"/>
</dbReference>
<dbReference type="SMART" id="SM00387">
    <property type="entry name" value="HATPase_c"/>
    <property type="match status" value="1"/>
</dbReference>
<keyword evidence="8" id="KW-0812">Transmembrane</keyword>
<evidence type="ECO:0000256" key="7">
    <source>
        <dbReference type="ARBA" id="ARBA00023136"/>
    </source>
</evidence>
<dbReference type="Pfam" id="PF00512">
    <property type="entry name" value="HisKA"/>
    <property type="match status" value="1"/>
</dbReference>
<dbReference type="GO" id="GO:0000155">
    <property type="term" value="F:phosphorelay sensor kinase activity"/>
    <property type="evidence" value="ECO:0007669"/>
    <property type="project" value="InterPro"/>
</dbReference>
<name>A0A5Q2QDY5_9GAMM</name>
<feature type="domain" description="Histidine kinase" evidence="9">
    <location>
        <begin position="374"/>
        <end position="586"/>
    </location>
</feature>
<keyword evidence="5" id="KW-0808">Transferase</keyword>
<dbReference type="CDD" id="cd06225">
    <property type="entry name" value="HAMP"/>
    <property type="match status" value="1"/>
</dbReference>
<dbReference type="InterPro" id="IPR003660">
    <property type="entry name" value="HAMP_dom"/>
</dbReference>
<dbReference type="GO" id="GO:0000156">
    <property type="term" value="F:phosphorelay response regulator activity"/>
    <property type="evidence" value="ECO:0007669"/>
    <property type="project" value="TreeGrafter"/>
</dbReference>
<dbReference type="InterPro" id="IPR001610">
    <property type="entry name" value="PAC"/>
</dbReference>
<evidence type="ECO:0000256" key="5">
    <source>
        <dbReference type="ARBA" id="ARBA00022679"/>
    </source>
</evidence>
<keyword evidence="13" id="KW-1185">Reference proteome</keyword>
<dbReference type="InterPro" id="IPR035965">
    <property type="entry name" value="PAS-like_dom_sf"/>
</dbReference>
<dbReference type="InterPro" id="IPR005467">
    <property type="entry name" value="His_kinase_dom"/>
</dbReference>
<dbReference type="InterPro" id="IPR003594">
    <property type="entry name" value="HATPase_dom"/>
</dbReference>
<evidence type="ECO:0000313" key="12">
    <source>
        <dbReference type="EMBL" id="QGG80070.1"/>
    </source>
</evidence>
<keyword evidence="4" id="KW-0597">Phosphoprotein</keyword>
<dbReference type="PROSITE" id="PS50113">
    <property type="entry name" value="PAC"/>
    <property type="match status" value="1"/>
</dbReference>
<sequence>MPAPTRITVQLRFKIALLVFCPTAALLMLTLLTMQNLVSDDLASVRDSSFKATTSILSEPVVEAFLEQDFARLDEFFLNLRQSPDILEGVAVDRDLKIIASADPRQLGKPFVAIGENWYTSELVVGGRERGTLWLHFDESQAKAALGNVFATGILLSTVTLLILAAVAYWIGNQLSRSMGALAQSAQRFAQGELTHRTGMKGGDEISSVGQAFDIMADQIQSNMADLHRSEQRTSLALSAGGMGIWVYEARERNVHIDDRLAELYEVHGAHDNVAVDQLLSRVHPDDAESRAAFFDEALVTDAVVSRDFRVRRTDGSIRWVRSQATALFAGTKGSLVIGIDQDITDETLRFSEIERLKDELMRSNSELDDFAHIASHDLKEPLRGISNYANFLKEDYGDDLDDTANQYMDRMISLSKNLSDMIADLLRMSRITRLDSTRHITHWQQVIEDIRESLAFTFEEKQVELTADDTLAPVTLDPAALRELLRNLIVNGVKYNESDIPTIHVGYDPAAAAFFVEDNGIGIAEQHIPEVFAPFRHLNPHDRYGRSTGLGATICQKLVTNAGGKIWITSEVGTGSKFWFTLPTA</sequence>
<dbReference type="SUPFAM" id="SSF55874">
    <property type="entry name" value="ATPase domain of HSP90 chaperone/DNA topoisomerase II/histidine kinase"/>
    <property type="match status" value="1"/>
</dbReference>
<dbReference type="SMART" id="SM00086">
    <property type="entry name" value="PAC"/>
    <property type="match status" value="1"/>
</dbReference>
<evidence type="ECO:0000256" key="3">
    <source>
        <dbReference type="ARBA" id="ARBA00012438"/>
    </source>
</evidence>
<dbReference type="Pfam" id="PF08447">
    <property type="entry name" value="PAS_3"/>
    <property type="match status" value="1"/>
</dbReference>
<dbReference type="Pfam" id="PF02518">
    <property type="entry name" value="HATPase_c"/>
    <property type="match status" value="1"/>
</dbReference>
<dbReference type="CDD" id="cd00130">
    <property type="entry name" value="PAS"/>
    <property type="match status" value="1"/>
</dbReference>
<proteinExistence type="predicted"/>
<evidence type="ECO:0000259" key="9">
    <source>
        <dbReference type="PROSITE" id="PS50109"/>
    </source>
</evidence>
<feature type="domain" description="HAMP" evidence="11">
    <location>
        <begin position="173"/>
        <end position="225"/>
    </location>
</feature>
<protein>
    <recommendedName>
        <fullName evidence="3">histidine kinase</fullName>
        <ecNumber evidence="3">2.7.13.3</ecNumber>
    </recommendedName>
</protein>
<evidence type="ECO:0000259" key="10">
    <source>
        <dbReference type="PROSITE" id="PS50113"/>
    </source>
</evidence>
<dbReference type="GO" id="GO:0030295">
    <property type="term" value="F:protein kinase activator activity"/>
    <property type="evidence" value="ECO:0007669"/>
    <property type="project" value="TreeGrafter"/>
</dbReference>
<gene>
    <name evidence="12" type="ORF">GH975_05570</name>
</gene>
<comment type="subcellular location">
    <subcellularLocation>
        <location evidence="2">Membrane</location>
    </subcellularLocation>
</comment>
<dbReference type="InterPro" id="IPR013655">
    <property type="entry name" value="PAS_fold_3"/>
</dbReference>
<dbReference type="SUPFAM" id="SSF158472">
    <property type="entry name" value="HAMP domain-like"/>
    <property type="match status" value="1"/>
</dbReference>
<dbReference type="InterPro" id="IPR036890">
    <property type="entry name" value="HATPase_C_sf"/>
</dbReference>
<feature type="transmembrane region" description="Helical" evidence="8">
    <location>
        <begin position="15"/>
        <end position="34"/>
    </location>
</feature>
<dbReference type="GO" id="GO:0007234">
    <property type="term" value="P:osmosensory signaling via phosphorelay pathway"/>
    <property type="evidence" value="ECO:0007669"/>
    <property type="project" value="TreeGrafter"/>
</dbReference>
<evidence type="ECO:0000256" key="2">
    <source>
        <dbReference type="ARBA" id="ARBA00004370"/>
    </source>
</evidence>
<dbReference type="InterPro" id="IPR050351">
    <property type="entry name" value="BphY/WalK/GraS-like"/>
</dbReference>
<dbReference type="Gene3D" id="3.30.565.10">
    <property type="entry name" value="Histidine kinase-like ATPase, C-terminal domain"/>
    <property type="match status" value="1"/>
</dbReference>
<accession>A0A5Q2QDY5</accession>
<dbReference type="Gene3D" id="3.30.450.20">
    <property type="entry name" value="PAS domain"/>
    <property type="match status" value="1"/>
</dbReference>
<comment type="catalytic activity">
    <reaction evidence="1">
        <text>ATP + protein L-histidine = ADP + protein N-phospho-L-histidine.</text>
        <dbReference type="EC" id="2.7.13.3"/>
    </reaction>
</comment>
<evidence type="ECO:0000256" key="4">
    <source>
        <dbReference type="ARBA" id="ARBA00022553"/>
    </source>
</evidence>
<evidence type="ECO:0000256" key="1">
    <source>
        <dbReference type="ARBA" id="ARBA00000085"/>
    </source>
</evidence>
<keyword evidence="8" id="KW-1133">Transmembrane helix</keyword>
<dbReference type="InterPro" id="IPR036097">
    <property type="entry name" value="HisK_dim/P_sf"/>
</dbReference>
<dbReference type="InterPro" id="IPR000700">
    <property type="entry name" value="PAS-assoc_C"/>
</dbReference>
<evidence type="ECO:0000256" key="6">
    <source>
        <dbReference type="ARBA" id="ARBA00022777"/>
    </source>
</evidence>
<dbReference type="Proteomes" id="UP000388235">
    <property type="component" value="Chromosome"/>
</dbReference>
<dbReference type="Gene3D" id="6.10.340.10">
    <property type="match status" value="1"/>
</dbReference>
<dbReference type="SMART" id="SM00388">
    <property type="entry name" value="HisKA"/>
    <property type="match status" value="1"/>
</dbReference>
<evidence type="ECO:0000259" key="11">
    <source>
        <dbReference type="PROSITE" id="PS50885"/>
    </source>
</evidence>